<evidence type="ECO:0000256" key="10">
    <source>
        <dbReference type="ARBA" id="ARBA00023303"/>
    </source>
</evidence>
<dbReference type="GO" id="GO:0015280">
    <property type="term" value="F:ligand-gated sodium channel activity"/>
    <property type="evidence" value="ECO:0007669"/>
    <property type="project" value="TreeGrafter"/>
</dbReference>
<keyword evidence="3 11" id="KW-0894">Sodium channel</keyword>
<dbReference type="AlphaFoldDB" id="A0A813LZD6"/>
<evidence type="ECO:0000256" key="5">
    <source>
        <dbReference type="ARBA" id="ARBA00022989"/>
    </source>
</evidence>
<organism evidence="13 14">
    <name type="scientific">Brachionus calyciflorus</name>
    <dbReference type="NCBI Taxonomy" id="104777"/>
    <lineage>
        <taxon>Eukaryota</taxon>
        <taxon>Metazoa</taxon>
        <taxon>Spiralia</taxon>
        <taxon>Gnathifera</taxon>
        <taxon>Rotifera</taxon>
        <taxon>Eurotatoria</taxon>
        <taxon>Monogononta</taxon>
        <taxon>Pseudotrocha</taxon>
        <taxon>Ploima</taxon>
        <taxon>Brachionidae</taxon>
        <taxon>Brachionus</taxon>
    </lineage>
</organism>
<keyword evidence="10 11" id="KW-0407">Ion channel</keyword>
<evidence type="ECO:0000256" key="8">
    <source>
        <dbReference type="ARBA" id="ARBA00023136"/>
    </source>
</evidence>
<dbReference type="Gene3D" id="2.60.470.10">
    <property type="entry name" value="Acid-sensing ion channels like domains"/>
    <property type="match status" value="1"/>
</dbReference>
<keyword evidence="9 11" id="KW-0739">Sodium transport</keyword>
<sequence length="489" mass="55585">MVTEKEKFKLYSNEWVLSSSIIGLSNIRRTRFKVIKILWIISLLACLGICSKMIVDLVIKYLNFQVNISLKIQSSSFQDFPAITFCNLNSFDRSKSSSILQGIINENNLSDYSNPQIVKNLLKSKIAGGSLDKKLVGFTIDDMLLSCLFNDKPCDSQDFILFYDFDYVNCYTFNSGYDQNGTKIPIKKINEAGTDRSLKLELYLGLDRFNLTKFVTNNGVKIVVHNQSVTPIISSDGIDITTGFQNNIGITKSFRYGLPWPYSSCIKNTKSIDGHESFYYKAFFTSLNMTSYRQKTCLKLCLQDFILKKCQCLDGSLPNIYKNVTICQSLETIKCTIDARGEYYSKELVCEGCPIECDSIQYSTSLSYSRYPTNYYLNYIKNKTNILSKINEFYNEGNISKSALIANIFYDELDYSVIEQVPAVSFDYLISNIGGNLGLFIGVSVLSLFELVEYMLQIIIFTIKTSKLNKKSSINIKAKYLKNENSLSI</sequence>
<evidence type="ECO:0000256" key="12">
    <source>
        <dbReference type="SAM" id="Phobius"/>
    </source>
</evidence>
<dbReference type="Gene3D" id="1.10.287.770">
    <property type="entry name" value="YojJ-like"/>
    <property type="match status" value="1"/>
</dbReference>
<keyword evidence="4 11" id="KW-0812">Transmembrane</keyword>
<dbReference type="Proteomes" id="UP000663879">
    <property type="component" value="Unassembled WGS sequence"/>
</dbReference>
<evidence type="ECO:0000256" key="3">
    <source>
        <dbReference type="ARBA" id="ARBA00022461"/>
    </source>
</evidence>
<dbReference type="InterPro" id="IPR001873">
    <property type="entry name" value="ENaC"/>
</dbReference>
<protein>
    <submittedName>
        <fullName evidence="13">Uncharacterized protein</fullName>
    </submittedName>
</protein>
<proteinExistence type="inferred from homology"/>
<dbReference type="PRINTS" id="PR01078">
    <property type="entry name" value="AMINACHANNEL"/>
</dbReference>
<evidence type="ECO:0000256" key="1">
    <source>
        <dbReference type="ARBA" id="ARBA00004141"/>
    </source>
</evidence>
<evidence type="ECO:0000256" key="9">
    <source>
        <dbReference type="ARBA" id="ARBA00023201"/>
    </source>
</evidence>
<gene>
    <name evidence="13" type="ORF">OXX778_LOCUS663</name>
</gene>
<evidence type="ECO:0000313" key="14">
    <source>
        <dbReference type="Proteomes" id="UP000663879"/>
    </source>
</evidence>
<name>A0A813LZD6_9BILA</name>
<dbReference type="OrthoDB" id="10051479at2759"/>
<comment type="subcellular location">
    <subcellularLocation>
        <location evidence="1">Membrane</location>
        <topology evidence="1">Multi-pass membrane protein</topology>
    </subcellularLocation>
</comment>
<evidence type="ECO:0000256" key="2">
    <source>
        <dbReference type="ARBA" id="ARBA00022448"/>
    </source>
</evidence>
<dbReference type="EMBL" id="CAJNOC010000035">
    <property type="protein sequence ID" value="CAF0708693.1"/>
    <property type="molecule type" value="Genomic_DNA"/>
</dbReference>
<reference evidence="13" key="1">
    <citation type="submission" date="2021-02" db="EMBL/GenBank/DDBJ databases">
        <authorList>
            <person name="Nowell W R."/>
        </authorList>
    </citation>
    <scope>NUCLEOTIDE SEQUENCE</scope>
    <source>
        <strain evidence="13">Ploen Becks lab</strain>
    </source>
</reference>
<evidence type="ECO:0000256" key="4">
    <source>
        <dbReference type="ARBA" id="ARBA00022692"/>
    </source>
</evidence>
<feature type="transmembrane region" description="Helical" evidence="12">
    <location>
        <begin position="437"/>
        <end position="463"/>
    </location>
</feature>
<keyword evidence="7 11" id="KW-0406">Ion transport</keyword>
<feature type="transmembrane region" description="Helical" evidence="12">
    <location>
        <begin position="37"/>
        <end position="59"/>
    </location>
</feature>
<keyword evidence="5 12" id="KW-1133">Transmembrane helix</keyword>
<keyword evidence="2 11" id="KW-0813">Transport</keyword>
<evidence type="ECO:0000313" key="13">
    <source>
        <dbReference type="EMBL" id="CAF0708693.1"/>
    </source>
</evidence>
<accession>A0A813LZD6</accession>
<evidence type="ECO:0000256" key="6">
    <source>
        <dbReference type="ARBA" id="ARBA00023053"/>
    </source>
</evidence>
<dbReference type="Pfam" id="PF00858">
    <property type="entry name" value="ASC"/>
    <property type="match status" value="1"/>
</dbReference>
<dbReference type="GO" id="GO:0005886">
    <property type="term" value="C:plasma membrane"/>
    <property type="evidence" value="ECO:0007669"/>
    <property type="project" value="TreeGrafter"/>
</dbReference>
<comment type="caution">
    <text evidence="13">The sequence shown here is derived from an EMBL/GenBank/DDBJ whole genome shotgun (WGS) entry which is preliminary data.</text>
</comment>
<keyword evidence="6" id="KW-0915">Sodium</keyword>
<keyword evidence="8 12" id="KW-0472">Membrane</keyword>
<evidence type="ECO:0000256" key="7">
    <source>
        <dbReference type="ARBA" id="ARBA00023065"/>
    </source>
</evidence>
<evidence type="ECO:0000256" key="11">
    <source>
        <dbReference type="RuleBase" id="RU000679"/>
    </source>
</evidence>
<dbReference type="PANTHER" id="PTHR11690:SF248">
    <property type="entry name" value="PICKPOCKET 17, ISOFORM A"/>
    <property type="match status" value="1"/>
</dbReference>
<dbReference type="PANTHER" id="PTHR11690">
    <property type="entry name" value="AMILORIDE-SENSITIVE SODIUM CHANNEL-RELATED"/>
    <property type="match status" value="1"/>
</dbReference>
<keyword evidence="14" id="KW-1185">Reference proteome</keyword>
<comment type="similarity">
    <text evidence="11">Belongs to the amiloride-sensitive sodium channel (TC 1.A.6) family.</text>
</comment>